<dbReference type="GO" id="GO:0009389">
    <property type="term" value="F:dimethyl sulfoxide reductase activity"/>
    <property type="evidence" value="ECO:0007669"/>
    <property type="project" value="TreeGrafter"/>
</dbReference>
<evidence type="ECO:0000313" key="2">
    <source>
        <dbReference type="EMBL" id="PFG28136.1"/>
    </source>
</evidence>
<dbReference type="STRING" id="1724.GCA_001044175_01750"/>
<dbReference type="InterPro" id="IPR007059">
    <property type="entry name" value="DmsC"/>
</dbReference>
<evidence type="ECO:0000256" key="1">
    <source>
        <dbReference type="SAM" id="Phobius"/>
    </source>
</evidence>
<comment type="caution">
    <text evidence="2">The sequence shown here is derived from an EMBL/GenBank/DDBJ whole genome shotgun (WGS) entry which is preliminary data.</text>
</comment>
<feature type="transmembrane region" description="Helical" evidence="1">
    <location>
        <begin position="211"/>
        <end position="232"/>
    </location>
</feature>
<feature type="transmembrane region" description="Helical" evidence="1">
    <location>
        <begin position="279"/>
        <end position="300"/>
    </location>
</feature>
<name>A0A2A9DP50_9CORY</name>
<dbReference type="PANTHER" id="PTHR38095:SF2">
    <property type="entry name" value="ANAEROBIC DIMETHYL SULFOXIDE REDUCTASE CHAIN C"/>
    <property type="match status" value="1"/>
</dbReference>
<dbReference type="Proteomes" id="UP000221653">
    <property type="component" value="Unassembled WGS sequence"/>
</dbReference>
<dbReference type="AlphaFoldDB" id="A0A2A9DP50"/>
<dbReference type="GO" id="GO:0005886">
    <property type="term" value="C:plasma membrane"/>
    <property type="evidence" value="ECO:0007669"/>
    <property type="project" value="TreeGrafter"/>
</dbReference>
<dbReference type="OrthoDB" id="4394845at2"/>
<proteinExistence type="predicted"/>
<protein>
    <submittedName>
        <fullName evidence="2">Anaerobic dimethyl sulfoxide reductase subunit C (Anchor subunit)</fullName>
    </submittedName>
</protein>
<feature type="transmembrane region" description="Helical" evidence="1">
    <location>
        <begin position="48"/>
        <end position="69"/>
    </location>
</feature>
<dbReference type="RefSeq" id="WP_098389007.1">
    <property type="nucleotide sequence ID" value="NZ_LS483464.1"/>
</dbReference>
<organism evidence="2 3">
    <name type="scientific">Corynebacterium renale</name>
    <dbReference type="NCBI Taxonomy" id="1724"/>
    <lineage>
        <taxon>Bacteria</taxon>
        <taxon>Bacillati</taxon>
        <taxon>Actinomycetota</taxon>
        <taxon>Actinomycetes</taxon>
        <taxon>Mycobacteriales</taxon>
        <taxon>Corynebacteriaceae</taxon>
        <taxon>Corynebacterium</taxon>
    </lineage>
</organism>
<keyword evidence="1" id="KW-0472">Membrane</keyword>
<feature type="transmembrane region" description="Helical" evidence="1">
    <location>
        <begin position="153"/>
        <end position="177"/>
    </location>
</feature>
<dbReference type="EMBL" id="PDJF01000001">
    <property type="protein sequence ID" value="PFG28136.1"/>
    <property type="molecule type" value="Genomic_DNA"/>
</dbReference>
<dbReference type="Pfam" id="PF04976">
    <property type="entry name" value="DmsC"/>
    <property type="match status" value="1"/>
</dbReference>
<keyword evidence="1" id="KW-1133">Transmembrane helix</keyword>
<evidence type="ECO:0000313" key="3">
    <source>
        <dbReference type="Proteomes" id="UP000221653"/>
    </source>
</evidence>
<dbReference type="GO" id="GO:0019645">
    <property type="term" value="P:anaerobic electron transport chain"/>
    <property type="evidence" value="ECO:0007669"/>
    <property type="project" value="InterPro"/>
</dbReference>
<feature type="transmembrane region" description="Helical" evidence="1">
    <location>
        <begin position="118"/>
        <end position="141"/>
    </location>
</feature>
<feature type="transmembrane region" description="Helical" evidence="1">
    <location>
        <begin position="89"/>
        <end position="111"/>
    </location>
</feature>
<sequence length="309" mass="34356">MNLHEWPLTLFTLLAQMAVGAFIVLGLIQVIGRTKFNTSAIDRIADPALYAIGPIMICAFLASMFHLGNPLHAPNVLRGWDHSVLSQEIIMGIGFAGLGFAFAACQYFGWLTPKWRSALAVVTAVWGLFFVYVMASLYMLPTIPAWNHWTTPAQFYITAFTTGALAMGVALSSYPFLKDSKLVNKLMPRNAVHSVEEERDVARIIPQALKWIGIIVVTLLPLELLVILFYYMRPEGSNPPQFEFNLTAFVIRLALLIIGALIMAFYLVFQAQSDQKKTLIMVTTAYILITISGLLGRFIFYGGIDRVGI</sequence>
<dbReference type="PANTHER" id="PTHR38095">
    <property type="entry name" value="ANAEROBIC DIMETHYL SULFOXIDE REDUCTASE CHAIN YNFH"/>
    <property type="match status" value="1"/>
</dbReference>
<accession>A0A2A9DP50</accession>
<dbReference type="GO" id="GO:0009390">
    <property type="term" value="C:dimethyl sulfoxide reductase complex"/>
    <property type="evidence" value="ECO:0007669"/>
    <property type="project" value="TreeGrafter"/>
</dbReference>
<keyword evidence="3" id="KW-1185">Reference proteome</keyword>
<reference evidence="2 3" key="1">
    <citation type="submission" date="2017-10" db="EMBL/GenBank/DDBJ databases">
        <title>Sequencing the genomes of 1000 actinobacteria strains.</title>
        <authorList>
            <person name="Klenk H.-P."/>
        </authorList>
    </citation>
    <scope>NUCLEOTIDE SEQUENCE [LARGE SCALE GENOMIC DNA]</scope>
    <source>
        <strain evidence="2 3">DSM 20688</strain>
    </source>
</reference>
<feature type="transmembrane region" description="Helical" evidence="1">
    <location>
        <begin position="6"/>
        <end position="28"/>
    </location>
</feature>
<gene>
    <name evidence="2" type="ORF">ATK06_1229</name>
</gene>
<feature type="transmembrane region" description="Helical" evidence="1">
    <location>
        <begin position="244"/>
        <end position="267"/>
    </location>
</feature>
<keyword evidence="1" id="KW-0812">Transmembrane</keyword>